<dbReference type="InterPro" id="IPR016136">
    <property type="entry name" value="DNA_helicase_N/primase_C"/>
</dbReference>
<dbReference type="PANTHER" id="PTHR30153:SF2">
    <property type="entry name" value="REPLICATIVE DNA HELICASE"/>
    <property type="match status" value="1"/>
</dbReference>
<dbReference type="GO" id="GO:0005524">
    <property type="term" value="F:ATP binding"/>
    <property type="evidence" value="ECO:0007669"/>
    <property type="project" value="UniProtKB-UniRule"/>
</dbReference>
<evidence type="ECO:0000259" key="14">
    <source>
        <dbReference type="PROSITE" id="PS51199"/>
    </source>
</evidence>
<evidence type="ECO:0000256" key="12">
    <source>
        <dbReference type="NCBIfam" id="TIGR00665"/>
    </source>
</evidence>
<dbReference type="Pfam" id="PF00772">
    <property type="entry name" value="DnaB"/>
    <property type="match status" value="1"/>
</dbReference>
<sequence length="498" mass="56140">MENQTKPSNKSMSVVSGKLPVDFSNLAYERLQPQAINLEEAVLGAVMLDKDAISIAMEILRPESFYKSAHATIFKVMIKLFDLSQPVDLLTVSEQLRKAEELENVGGLPYILELSNKVTSSANVEYYARIVAQKYIQRELIRVSTLIIKDSFEDTKDVLDMLDQAEQNLYEITDKNLRRGYESVGSLARKAQKQLETLAGSTEGITGIPSGFPDLDKLTSGWQKSNLIIIAARPGMGKTSFTLALARNAAMDYKRPVALFSLEMNNLELVNRLISMEAEIEGGKMRNAKLEEYEWTQLNFAIEKLSDAPLYIDDTPSLNVFELRAKCRRLHQNHGVSMVIIDYLQLMTIGSNDKRSSREQEISSISRALKGLAKELNIPVIALSQLNRAAETNTGNKRPQLSHLRESGAIEQDADMVMFIYRPDYYDLEEQAETVRGMTELIIAKHRNGATDTVKMMFKEQYAKFIPYTDEHTMFGGSTTPNVRIIPSRINEEDTIPF</sequence>
<evidence type="ECO:0000256" key="4">
    <source>
        <dbReference type="ARBA" id="ARBA00022741"/>
    </source>
</evidence>
<dbReference type="AlphaFoldDB" id="A0A9D7S5L2"/>
<evidence type="ECO:0000313" key="16">
    <source>
        <dbReference type="Proteomes" id="UP000808349"/>
    </source>
</evidence>
<dbReference type="EMBL" id="JADKFW010000004">
    <property type="protein sequence ID" value="MBK9716280.1"/>
    <property type="molecule type" value="Genomic_DNA"/>
</dbReference>
<dbReference type="GO" id="GO:0043139">
    <property type="term" value="F:5'-3' DNA helicase activity"/>
    <property type="evidence" value="ECO:0007669"/>
    <property type="project" value="UniProtKB-EC"/>
</dbReference>
<keyword evidence="5 13" id="KW-0378">Hydrolase</keyword>
<dbReference type="GO" id="GO:0006269">
    <property type="term" value="P:DNA replication, synthesis of primer"/>
    <property type="evidence" value="ECO:0007669"/>
    <property type="project" value="UniProtKB-UniRule"/>
</dbReference>
<dbReference type="Proteomes" id="UP000808349">
    <property type="component" value="Unassembled WGS sequence"/>
</dbReference>
<protein>
    <recommendedName>
        <fullName evidence="12 13">Replicative DNA helicase</fullName>
        <ecNumber evidence="12 13">5.6.2.3</ecNumber>
    </recommendedName>
</protein>
<dbReference type="EC" id="5.6.2.3" evidence="12 13"/>
<comment type="similarity">
    <text evidence="1 13">Belongs to the helicase family. DnaB subfamily.</text>
</comment>
<evidence type="ECO:0000256" key="2">
    <source>
        <dbReference type="ARBA" id="ARBA00022515"/>
    </source>
</evidence>
<dbReference type="FunFam" id="3.40.50.300:FF:001761">
    <property type="entry name" value="Replicative DNA helicase"/>
    <property type="match status" value="1"/>
</dbReference>
<evidence type="ECO:0000256" key="5">
    <source>
        <dbReference type="ARBA" id="ARBA00022801"/>
    </source>
</evidence>
<dbReference type="SUPFAM" id="SSF52540">
    <property type="entry name" value="P-loop containing nucleoside triphosphate hydrolases"/>
    <property type="match status" value="1"/>
</dbReference>
<dbReference type="FunFam" id="1.10.860.10:FF:000001">
    <property type="entry name" value="Replicative DNA helicase"/>
    <property type="match status" value="1"/>
</dbReference>
<dbReference type="InterPro" id="IPR027417">
    <property type="entry name" value="P-loop_NTPase"/>
</dbReference>
<evidence type="ECO:0000256" key="3">
    <source>
        <dbReference type="ARBA" id="ARBA00022705"/>
    </source>
</evidence>
<dbReference type="Pfam" id="PF03796">
    <property type="entry name" value="DnaB_C"/>
    <property type="match status" value="1"/>
</dbReference>
<keyword evidence="2 13" id="KW-0639">Primosome</keyword>
<evidence type="ECO:0000256" key="13">
    <source>
        <dbReference type="RuleBase" id="RU362085"/>
    </source>
</evidence>
<evidence type="ECO:0000256" key="7">
    <source>
        <dbReference type="ARBA" id="ARBA00022840"/>
    </source>
</evidence>
<evidence type="ECO:0000256" key="9">
    <source>
        <dbReference type="ARBA" id="ARBA00023235"/>
    </source>
</evidence>
<dbReference type="InterPro" id="IPR007692">
    <property type="entry name" value="DNA_helicase_DnaB"/>
</dbReference>
<dbReference type="InterPro" id="IPR007694">
    <property type="entry name" value="DNA_helicase_DnaB-like_C"/>
</dbReference>
<dbReference type="GO" id="GO:0003677">
    <property type="term" value="F:DNA binding"/>
    <property type="evidence" value="ECO:0007669"/>
    <property type="project" value="UniProtKB-UniRule"/>
</dbReference>
<dbReference type="GO" id="GO:1990077">
    <property type="term" value="C:primosome complex"/>
    <property type="evidence" value="ECO:0007669"/>
    <property type="project" value="UniProtKB-UniRule"/>
</dbReference>
<dbReference type="Gene3D" id="3.40.50.300">
    <property type="entry name" value="P-loop containing nucleotide triphosphate hydrolases"/>
    <property type="match status" value="1"/>
</dbReference>
<comment type="caution">
    <text evidence="15">The sequence shown here is derived from an EMBL/GenBank/DDBJ whole genome shotgun (WGS) entry which is preliminary data.</text>
</comment>
<evidence type="ECO:0000256" key="6">
    <source>
        <dbReference type="ARBA" id="ARBA00022806"/>
    </source>
</evidence>
<organism evidence="15 16">
    <name type="scientific">Candidatus Defluviibacterium haderslevense</name>
    <dbReference type="NCBI Taxonomy" id="2981993"/>
    <lineage>
        <taxon>Bacteria</taxon>
        <taxon>Pseudomonadati</taxon>
        <taxon>Bacteroidota</taxon>
        <taxon>Saprospiria</taxon>
        <taxon>Saprospirales</taxon>
        <taxon>Saprospiraceae</taxon>
        <taxon>Candidatus Defluviibacterium</taxon>
    </lineage>
</organism>
<keyword evidence="3 13" id="KW-0235">DNA replication</keyword>
<comment type="catalytic activity">
    <reaction evidence="11 13">
        <text>ATP + H2O = ADP + phosphate + H(+)</text>
        <dbReference type="Rhea" id="RHEA:13065"/>
        <dbReference type="ChEBI" id="CHEBI:15377"/>
        <dbReference type="ChEBI" id="CHEBI:15378"/>
        <dbReference type="ChEBI" id="CHEBI:30616"/>
        <dbReference type="ChEBI" id="CHEBI:43474"/>
        <dbReference type="ChEBI" id="CHEBI:456216"/>
        <dbReference type="EC" id="5.6.2.3"/>
    </reaction>
</comment>
<dbReference type="NCBIfam" id="TIGR00665">
    <property type="entry name" value="DnaB"/>
    <property type="match status" value="1"/>
</dbReference>
<evidence type="ECO:0000256" key="10">
    <source>
        <dbReference type="ARBA" id="ARBA00044932"/>
    </source>
</evidence>
<dbReference type="GO" id="GO:0016787">
    <property type="term" value="F:hydrolase activity"/>
    <property type="evidence" value="ECO:0007669"/>
    <property type="project" value="UniProtKB-KW"/>
</dbReference>
<dbReference type="PROSITE" id="PS51199">
    <property type="entry name" value="SF4_HELICASE"/>
    <property type="match status" value="1"/>
</dbReference>
<dbReference type="InterPro" id="IPR036185">
    <property type="entry name" value="DNA_heli_DnaB-like_N_sf"/>
</dbReference>
<gene>
    <name evidence="15" type="primary">dnaB</name>
    <name evidence="15" type="ORF">IPO85_01910</name>
</gene>
<evidence type="ECO:0000256" key="11">
    <source>
        <dbReference type="ARBA" id="ARBA00048954"/>
    </source>
</evidence>
<dbReference type="PANTHER" id="PTHR30153">
    <property type="entry name" value="REPLICATIVE DNA HELICASE DNAB"/>
    <property type="match status" value="1"/>
</dbReference>
<comment type="function">
    <text evidence="10 13">The main replicative DNA helicase, it participates in initiation and elongation during chromosome replication. Travels ahead of the DNA replisome, separating dsDNA into templates for DNA synthesis. A processive ATP-dependent 5'-3' DNA helicase it has DNA-dependent ATPase activity.</text>
</comment>
<dbReference type="Gene3D" id="1.10.860.10">
    <property type="entry name" value="DNAb Helicase, Chain A"/>
    <property type="match status" value="1"/>
</dbReference>
<evidence type="ECO:0000313" key="15">
    <source>
        <dbReference type="EMBL" id="MBK9716280.1"/>
    </source>
</evidence>
<dbReference type="CDD" id="cd00984">
    <property type="entry name" value="DnaB_C"/>
    <property type="match status" value="1"/>
</dbReference>
<feature type="domain" description="SF4 helicase" evidence="14">
    <location>
        <begin position="201"/>
        <end position="472"/>
    </location>
</feature>
<keyword evidence="9" id="KW-0413">Isomerase</keyword>
<dbReference type="GO" id="GO:0005829">
    <property type="term" value="C:cytosol"/>
    <property type="evidence" value="ECO:0007669"/>
    <property type="project" value="TreeGrafter"/>
</dbReference>
<dbReference type="NCBIfam" id="NF004384">
    <property type="entry name" value="PRK05748.1"/>
    <property type="match status" value="1"/>
</dbReference>
<dbReference type="InterPro" id="IPR003593">
    <property type="entry name" value="AAA+_ATPase"/>
</dbReference>
<dbReference type="SMART" id="SM00382">
    <property type="entry name" value="AAA"/>
    <property type="match status" value="1"/>
</dbReference>
<keyword evidence="6 13" id="KW-0347">Helicase</keyword>
<dbReference type="SUPFAM" id="SSF48024">
    <property type="entry name" value="N-terminal domain of DnaB helicase"/>
    <property type="match status" value="1"/>
</dbReference>
<reference evidence="15 16" key="1">
    <citation type="submission" date="2020-10" db="EMBL/GenBank/DDBJ databases">
        <title>Connecting structure to function with the recovery of over 1000 high-quality activated sludge metagenome-assembled genomes encoding full-length rRNA genes using long-read sequencing.</title>
        <authorList>
            <person name="Singleton C.M."/>
            <person name="Petriglieri F."/>
            <person name="Kristensen J.M."/>
            <person name="Kirkegaard R.H."/>
            <person name="Michaelsen T.Y."/>
            <person name="Andersen M.H."/>
            <person name="Karst S.M."/>
            <person name="Dueholm M.S."/>
            <person name="Nielsen P.H."/>
            <person name="Albertsen M."/>
        </authorList>
    </citation>
    <scope>NUCLEOTIDE SEQUENCE [LARGE SCALE GENOMIC DNA]</scope>
    <source>
        <strain evidence="15">Ribe_18-Q3-R11-54_BAT3C.373</strain>
    </source>
</reference>
<keyword evidence="8 13" id="KW-0238">DNA-binding</keyword>
<dbReference type="InterPro" id="IPR007693">
    <property type="entry name" value="DNA_helicase_DnaB-like_N"/>
</dbReference>
<accession>A0A9D7S5L2</accession>
<evidence type="ECO:0000256" key="1">
    <source>
        <dbReference type="ARBA" id="ARBA00008428"/>
    </source>
</evidence>
<keyword evidence="7 13" id="KW-0067">ATP-binding</keyword>
<keyword evidence="4 13" id="KW-0547">Nucleotide-binding</keyword>
<name>A0A9D7S5L2_9BACT</name>
<proteinExistence type="inferred from homology"/>
<evidence type="ECO:0000256" key="8">
    <source>
        <dbReference type="ARBA" id="ARBA00023125"/>
    </source>
</evidence>